<gene>
    <name evidence="2" type="ORF">RRG08_065923</name>
</gene>
<sequence>MCTQIIRVVVRLLTLAIVRGVVNFKADHECTSDLRNLILGHLVILSVCIVLEAAIAFISTRGSILIQAPRASIEYLLYIRAGEKT</sequence>
<organism evidence="2 3">
    <name type="scientific">Elysia crispata</name>
    <name type="common">lettuce slug</name>
    <dbReference type="NCBI Taxonomy" id="231223"/>
    <lineage>
        <taxon>Eukaryota</taxon>
        <taxon>Metazoa</taxon>
        <taxon>Spiralia</taxon>
        <taxon>Lophotrochozoa</taxon>
        <taxon>Mollusca</taxon>
        <taxon>Gastropoda</taxon>
        <taxon>Heterobranchia</taxon>
        <taxon>Euthyneura</taxon>
        <taxon>Panpulmonata</taxon>
        <taxon>Sacoglossa</taxon>
        <taxon>Placobranchoidea</taxon>
        <taxon>Plakobranchidae</taxon>
        <taxon>Elysia</taxon>
    </lineage>
</organism>
<evidence type="ECO:0000313" key="3">
    <source>
        <dbReference type="Proteomes" id="UP001283361"/>
    </source>
</evidence>
<dbReference type="EMBL" id="JAWDGP010004033">
    <property type="protein sequence ID" value="KAK3768629.1"/>
    <property type="molecule type" value="Genomic_DNA"/>
</dbReference>
<reference evidence="2" key="1">
    <citation type="journal article" date="2023" name="G3 (Bethesda)">
        <title>A reference genome for the long-term kleptoplast-retaining sea slug Elysia crispata morphotype clarki.</title>
        <authorList>
            <person name="Eastman K.E."/>
            <person name="Pendleton A.L."/>
            <person name="Shaikh M.A."/>
            <person name="Suttiyut T."/>
            <person name="Ogas R."/>
            <person name="Tomko P."/>
            <person name="Gavelis G."/>
            <person name="Widhalm J.R."/>
            <person name="Wisecaver J.H."/>
        </authorList>
    </citation>
    <scope>NUCLEOTIDE SEQUENCE</scope>
    <source>
        <strain evidence="2">ECLA1</strain>
    </source>
</reference>
<dbReference type="AlphaFoldDB" id="A0AAE1DFC7"/>
<dbReference type="Proteomes" id="UP001283361">
    <property type="component" value="Unassembled WGS sequence"/>
</dbReference>
<keyword evidence="3" id="KW-1185">Reference proteome</keyword>
<evidence type="ECO:0000313" key="2">
    <source>
        <dbReference type="EMBL" id="KAK3768629.1"/>
    </source>
</evidence>
<name>A0AAE1DFC7_9GAST</name>
<protein>
    <submittedName>
        <fullName evidence="2">Uncharacterized protein</fullName>
    </submittedName>
</protein>
<proteinExistence type="predicted"/>
<accession>A0AAE1DFC7</accession>
<keyword evidence="1" id="KW-1133">Transmembrane helix</keyword>
<keyword evidence="1" id="KW-0472">Membrane</keyword>
<comment type="caution">
    <text evidence="2">The sequence shown here is derived from an EMBL/GenBank/DDBJ whole genome shotgun (WGS) entry which is preliminary data.</text>
</comment>
<evidence type="ECO:0000256" key="1">
    <source>
        <dbReference type="SAM" id="Phobius"/>
    </source>
</evidence>
<keyword evidence="1" id="KW-0812">Transmembrane</keyword>
<feature type="transmembrane region" description="Helical" evidence="1">
    <location>
        <begin position="38"/>
        <end position="58"/>
    </location>
</feature>